<keyword evidence="1" id="KW-0863">Zinc-finger</keyword>
<evidence type="ECO:0000313" key="3">
    <source>
        <dbReference type="EMBL" id="CAG8701853.1"/>
    </source>
</evidence>
<feature type="domain" description="DNL-type" evidence="2">
    <location>
        <begin position="682"/>
        <end position="777"/>
    </location>
</feature>
<accession>A0ABN7UYC9</accession>
<dbReference type="Proteomes" id="UP000789901">
    <property type="component" value="Unassembled WGS sequence"/>
</dbReference>
<proteinExistence type="predicted"/>
<sequence length="790" mass="88505">MFKKVSESLGISSLGLPRTRSLNEVFTSPRKSQPSSPITPNYGVAYTLDRYLTNEGHKLVASYFRLNQTQKYIQKGALHQITEKELDELIKSYNGVTTLAFETLNYHHLCLTLAECKLTAKLLKYDVVTNIRTLNLSRNRLSGSSIKVILEVLQKNTTVTFLDLSSNALSETESKWIGHLLKKNKSIKELSLAFNRIGSDGARRISKALKINITLKRLSLESNRLNAQGGLYISDMLKVNRTLKYIHLGSNNLQFAGIQGIAEALRVNESLISLSLDANNIAISGSKLLADALTINKTLTHLYMPRNSIGDEGLKHLCQALLLNTSIIYLDVEFNNIGVHGNTEGSSVLGKLLENHVAPRAINLSHNPIGNSGCEALFVGFHKNKTLESMVLSSCGIGIDGINAIAKALKLNQGLQSLSLYKNSEIGANGHLALAKALEQNTNLKKIQLDYNFDDWGAVGHLIQRYLTRNLFLQQEKYNVACQILKAARIMLNTPVYHTTAANKFNFFANYRRSRSIRSNISSKSTKSIVVPSPFIVSFMYLPFEIQERILISIDTNQVLTEHQEIIILNWSMRKDTLGKSKVEFLTKTFGAYHPLINDVRLWPTEFNEKDALYIKNFRKASNILPDSLVLEKSGLGESFRFVSNISCLMITLHASNILPDFASSGKIERRFHLGESFRFVSNISCLMITFTCKVCSLRSTKAISKLSYNHGVVIIQCSSCLNHHLIADNLGWFRDKKVNIEDLMLEQGEKVLKRTHVDGTDIYECSPDVPQKEIKYLSEGPNQEIGKKK</sequence>
<dbReference type="SUPFAM" id="SSF52047">
    <property type="entry name" value="RNI-like"/>
    <property type="match status" value="1"/>
</dbReference>
<evidence type="ECO:0000256" key="1">
    <source>
        <dbReference type="PROSITE-ProRule" id="PRU00834"/>
    </source>
</evidence>
<dbReference type="InterPro" id="IPR052394">
    <property type="entry name" value="LRR-containing"/>
</dbReference>
<protein>
    <submittedName>
        <fullName evidence="3">4023_t:CDS:1</fullName>
    </submittedName>
</protein>
<dbReference type="InterPro" id="IPR032675">
    <property type="entry name" value="LRR_dom_sf"/>
</dbReference>
<dbReference type="InterPro" id="IPR001611">
    <property type="entry name" value="Leu-rich_rpt"/>
</dbReference>
<dbReference type="PANTHER" id="PTHR24114">
    <property type="entry name" value="LEUCINE RICH REPEAT FAMILY PROTEIN"/>
    <property type="match status" value="1"/>
</dbReference>
<keyword evidence="1" id="KW-0862">Zinc</keyword>
<name>A0ABN7UYC9_GIGMA</name>
<comment type="caution">
    <text evidence="3">The sequence shown here is derived from an EMBL/GenBank/DDBJ whole genome shotgun (WGS) entry which is preliminary data.</text>
</comment>
<dbReference type="Gene3D" id="3.80.10.10">
    <property type="entry name" value="Ribonuclease Inhibitor"/>
    <property type="match status" value="4"/>
</dbReference>
<evidence type="ECO:0000259" key="2">
    <source>
        <dbReference type="PROSITE" id="PS51501"/>
    </source>
</evidence>
<dbReference type="SMART" id="SM00368">
    <property type="entry name" value="LRR_RI"/>
    <property type="match status" value="10"/>
</dbReference>
<dbReference type="Pfam" id="PF13516">
    <property type="entry name" value="LRR_6"/>
    <property type="match status" value="5"/>
</dbReference>
<dbReference type="Pfam" id="PF05180">
    <property type="entry name" value="zf-DNL"/>
    <property type="match status" value="1"/>
</dbReference>
<dbReference type="PROSITE" id="PS51501">
    <property type="entry name" value="ZF_DNL"/>
    <property type="match status" value="1"/>
</dbReference>
<dbReference type="EMBL" id="CAJVQB010007359">
    <property type="protein sequence ID" value="CAG8701853.1"/>
    <property type="molecule type" value="Genomic_DNA"/>
</dbReference>
<keyword evidence="4" id="KW-1185">Reference proteome</keyword>
<dbReference type="PANTHER" id="PTHR24114:SF2">
    <property type="entry name" value="F-BOX DOMAIN-CONTAINING PROTEIN-RELATED"/>
    <property type="match status" value="1"/>
</dbReference>
<keyword evidence="1" id="KW-0479">Metal-binding</keyword>
<organism evidence="3 4">
    <name type="scientific">Gigaspora margarita</name>
    <dbReference type="NCBI Taxonomy" id="4874"/>
    <lineage>
        <taxon>Eukaryota</taxon>
        <taxon>Fungi</taxon>
        <taxon>Fungi incertae sedis</taxon>
        <taxon>Mucoromycota</taxon>
        <taxon>Glomeromycotina</taxon>
        <taxon>Glomeromycetes</taxon>
        <taxon>Diversisporales</taxon>
        <taxon>Gigasporaceae</taxon>
        <taxon>Gigaspora</taxon>
    </lineage>
</organism>
<gene>
    <name evidence="3" type="ORF">GMARGA_LOCUS12173</name>
</gene>
<reference evidence="3 4" key="1">
    <citation type="submission" date="2021-06" db="EMBL/GenBank/DDBJ databases">
        <authorList>
            <person name="Kallberg Y."/>
            <person name="Tangrot J."/>
            <person name="Rosling A."/>
        </authorList>
    </citation>
    <scope>NUCLEOTIDE SEQUENCE [LARGE SCALE GENOMIC DNA]</scope>
    <source>
        <strain evidence="3 4">120-4 pot B 10/14</strain>
    </source>
</reference>
<dbReference type="InterPro" id="IPR007853">
    <property type="entry name" value="Znf_DNL-typ"/>
</dbReference>
<evidence type="ECO:0000313" key="4">
    <source>
        <dbReference type="Proteomes" id="UP000789901"/>
    </source>
</evidence>